<feature type="domain" description="Thiolase N-terminal" evidence="1">
    <location>
        <begin position="20"/>
        <end position="132"/>
    </location>
</feature>
<keyword evidence="4" id="KW-1185">Reference proteome</keyword>
<dbReference type="CDD" id="cd00829">
    <property type="entry name" value="SCP-x_thiolase"/>
    <property type="match status" value="1"/>
</dbReference>
<dbReference type="Pfam" id="PF00108">
    <property type="entry name" value="Thiolase_N"/>
    <property type="match status" value="1"/>
</dbReference>
<evidence type="ECO:0000259" key="2">
    <source>
        <dbReference type="Pfam" id="PF22691"/>
    </source>
</evidence>
<evidence type="ECO:0000259" key="1">
    <source>
        <dbReference type="Pfam" id="PF00108"/>
    </source>
</evidence>
<accession>A0A1X1WGX5</accession>
<dbReference type="GO" id="GO:0016747">
    <property type="term" value="F:acyltransferase activity, transferring groups other than amino-acyl groups"/>
    <property type="evidence" value="ECO:0007669"/>
    <property type="project" value="InterPro"/>
</dbReference>
<dbReference type="Gene3D" id="3.40.47.10">
    <property type="match status" value="1"/>
</dbReference>
<gene>
    <name evidence="3" type="ORF">AWC08_25320</name>
</gene>
<evidence type="ECO:0000313" key="3">
    <source>
        <dbReference type="EMBL" id="ORV85823.1"/>
    </source>
</evidence>
<dbReference type="InterPro" id="IPR002155">
    <property type="entry name" value="Thiolase"/>
</dbReference>
<dbReference type="InterPro" id="IPR055140">
    <property type="entry name" value="Thiolase_C_2"/>
</dbReference>
<evidence type="ECO:0000313" key="4">
    <source>
        <dbReference type="Proteomes" id="UP000193928"/>
    </source>
</evidence>
<dbReference type="EMBL" id="LQOY01000084">
    <property type="protein sequence ID" value="ORV85823.1"/>
    <property type="molecule type" value="Genomic_DNA"/>
</dbReference>
<dbReference type="PANTHER" id="PTHR42870:SF1">
    <property type="entry name" value="NON-SPECIFIC LIPID-TRANSFER PROTEIN-LIKE 2"/>
    <property type="match status" value="1"/>
</dbReference>
<dbReference type="SUPFAM" id="SSF53901">
    <property type="entry name" value="Thiolase-like"/>
    <property type="match status" value="2"/>
</dbReference>
<proteinExistence type="predicted"/>
<dbReference type="PANTHER" id="PTHR42870">
    <property type="entry name" value="ACETYL-COA C-ACETYLTRANSFERASE"/>
    <property type="match status" value="1"/>
</dbReference>
<dbReference type="InterPro" id="IPR020616">
    <property type="entry name" value="Thiolase_N"/>
</dbReference>
<dbReference type="Proteomes" id="UP000193928">
    <property type="component" value="Unassembled WGS sequence"/>
</dbReference>
<reference evidence="3 4" key="1">
    <citation type="submission" date="2016-01" db="EMBL/GenBank/DDBJ databases">
        <title>The new phylogeny of the genus Mycobacterium.</title>
        <authorList>
            <person name="Tarcisio F."/>
            <person name="Conor M."/>
            <person name="Antonella G."/>
            <person name="Elisabetta G."/>
            <person name="Giulia F.S."/>
            <person name="Sara T."/>
            <person name="Anna F."/>
            <person name="Clotilde B."/>
            <person name="Roberto B."/>
            <person name="Veronica D.S."/>
            <person name="Fabio R."/>
            <person name="Monica P."/>
            <person name="Olivier J."/>
            <person name="Enrico T."/>
            <person name="Nicola S."/>
        </authorList>
    </citation>
    <scope>NUCLEOTIDE SEQUENCE [LARGE SCALE GENOMIC DNA]</scope>
    <source>
        <strain evidence="3 4">DSM 44160</strain>
    </source>
</reference>
<name>A0A1X1WGX5_MYCGO</name>
<dbReference type="Pfam" id="PF22691">
    <property type="entry name" value="Thiolase_C_1"/>
    <property type="match status" value="1"/>
</dbReference>
<sequence>MLVPLLPYSTGGISVMARDVYVIGVGMAPFGQPDANAADLGFGAGVNALGDAGIGFDEVGYLYNGYIGAGLLTGVTLAKDLGLTGIPITHVENASATGSCAFHEAVQVVAGGSVDIAMALGFDDLNRATRAIGGSKPGIGQVILPAAFFAMWATRRMHEVGTTVETFAAIAAKNWNHARLNPYAQRRADHEVTVEEILASRMISYPHTSKMACAAGSGAAAAIVASREAAERVAGSRPLVKVVASQQQSEQFVDGHIFMGAVVGPGELTAATAKAAYDEAGVGPADLDLAHVHDAFPIEELMYYELLGVCAAGEGDKLVSEGATSLGGRIPFSTDGGLIGRGHPGGPTGLAQIWDVTRQLRGEAGPLQVEGARTGLAHMMGAGSVCVIHILQAGR</sequence>
<organism evidence="3 4">
    <name type="scientific">Mycobacterium gordonae</name>
    <dbReference type="NCBI Taxonomy" id="1778"/>
    <lineage>
        <taxon>Bacteria</taxon>
        <taxon>Bacillati</taxon>
        <taxon>Actinomycetota</taxon>
        <taxon>Actinomycetes</taxon>
        <taxon>Mycobacteriales</taxon>
        <taxon>Mycobacteriaceae</taxon>
        <taxon>Mycobacterium</taxon>
    </lineage>
</organism>
<dbReference type="InterPro" id="IPR016039">
    <property type="entry name" value="Thiolase-like"/>
</dbReference>
<dbReference type="RefSeq" id="WP_007168452.1">
    <property type="nucleotide sequence ID" value="NZ_JACKSU010000098.1"/>
</dbReference>
<dbReference type="PIRSF" id="PIRSF000429">
    <property type="entry name" value="Ac-CoA_Ac_transf"/>
    <property type="match status" value="1"/>
</dbReference>
<dbReference type="AlphaFoldDB" id="A0A1X1WGX5"/>
<feature type="domain" description="Thiolase C-terminal" evidence="2">
    <location>
        <begin position="270"/>
        <end position="382"/>
    </location>
</feature>
<protein>
    <submittedName>
        <fullName evidence="3">Transporter</fullName>
    </submittedName>
</protein>
<comment type="caution">
    <text evidence="3">The sequence shown here is derived from an EMBL/GenBank/DDBJ whole genome shotgun (WGS) entry which is preliminary data.</text>
</comment>